<proteinExistence type="predicted"/>
<sequence length="168" mass="18272">MLNALAAYHAPDEAEKVEVKLVSVNQELSQLLQDVGDDIYQQYRSLTRQGSDFDSQQSFTINTQVFVADGTTADTTQPGTSQGEVSPPEESREGKKEREGEKGSEEAKQRVKGSKPLLPTSTILRLLAELVRSYIGIATLIAGYSYTAGQSELIKEVSAHCVCVCVCV</sequence>
<reference evidence="2" key="4">
    <citation type="submission" date="2025-08" db="UniProtKB">
        <authorList>
            <consortium name="Ensembl"/>
        </authorList>
    </citation>
    <scope>IDENTIFICATION</scope>
</reference>
<dbReference type="GeneTree" id="ENSGT00970000198460"/>
<accession>A0A4W3H4G9</accession>
<feature type="compositionally biased region" description="Basic and acidic residues" evidence="1">
    <location>
        <begin position="89"/>
        <end position="109"/>
    </location>
</feature>
<reference evidence="3" key="2">
    <citation type="journal article" date="2007" name="PLoS Biol.">
        <title>Survey sequencing and comparative analysis of the elephant shark (Callorhinchus milii) genome.</title>
        <authorList>
            <person name="Venkatesh B."/>
            <person name="Kirkness E.F."/>
            <person name="Loh Y.H."/>
            <person name="Halpern A.L."/>
            <person name="Lee A.P."/>
            <person name="Johnson J."/>
            <person name="Dandona N."/>
            <person name="Viswanathan L.D."/>
            <person name="Tay A."/>
            <person name="Venter J.C."/>
            <person name="Strausberg R.L."/>
            <person name="Brenner S."/>
        </authorList>
    </citation>
    <scope>NUCLEOTIDE SEQUENCE [LARGE SCALE GENOMIC DNA]</scope>
</reference>
<feature type="region of interest" description="Disordered" evidence="1">
    <location>
        <begin position="70"/>
        <end position="114"/>
    </location>
</feature>
<reference evidence="3" key="1">
    <citation type="journal article" date="2006" name="Science">
        <title>Ancient noncoding elements conserved in the human genome.</title>
        <authorList>
            <person name="Venkatesh B."/>
            <person name="Kirkness E.F."/>
            <person name="Loh Y.H."/>
            <person name="Halpern A.L."/>
            <person name="Lee A.P."/>
            <person name="Johnson J."/>
            <person name="Dandona N."/>
            <person name="Viswanathan L.D."/>
            <person name="Tay A."/>
            <person name="Venter J.C."/>
            <person name="Strausberg R.L."/>
            <person name="Brenner S."/>
        </authorList>
    </citation>
    <scope>NUCLEOTIDE SEQUENCE [LARGE SCALE GENOMIC DNA]</scope>
</reference>
<evidence type="ECO:0000313" key="2">
    <source>
        <dbReference type="Ensembl" id="ENSCMIP00000010240.1"/>
    </source>
</evidence>
<evidence type="ECO:0000313" key="3">
    <source>
        <dbReference type="Proteomes" id="UP000314986"/>
    </source>
</evidence>
<reference evidence="2" key="5">
    <citation type="submission" date="2025-09" db="UniProtKB">
        <authorList>
            <consortium name="Ensembl"/>
        </authorList>
    </citation>
    <scope>IDENTIFICATION</scope>
</reference>
<dbReference type="Proteomes" id="UP000314986">
    <property type="component" value="Unassembled WGS sequence"/>
</dbReference>
<reference evidence="3" key="3">
    <citation type="journal article" date="2014" name="Nature">
        <title>Elephant shark genome provides unique insights into gnathostome evolution.</title>
        <authorList>
            <consortium name="International Elephant Shark Genome Sequencing Consortium"/>
            <person name="Venkatesh B."/>
            <person name="Lee A.P."/>
            <person name="Ravi V."/>
            <person name="Maurya A.K."/>
            <person name="Lian M.M."/>
            <person name="Swann J.B."/>
            <person name="Ohta Y."/>
            <person name="Flajnik M.F."/>
            <person name="Sutoh Y."/>
            <person name="Kasahara M."/>
            <person name="Hoon S."/>
            <person name="Gangu V."/>
            <person name="Roy S.W."/>
            <person name="Irimia M."/>
            <person name="Korzh V."/>
            <person name="Kondrychyn I."/>
            <person name="Lim Z.W."/>
            <person name="Tay B.H."/>
            <person name="Tohari S."/>
            <person name="Kong K.W."/>
            <person name="Ho S."/>
            <person name="Lorente-Galdos B."/>
            <person name="Quilez J."/>
            <person name="Marques-Bonet T."/>
            <person name="Raney B.J."/>
            <person name="Ingham P.W."/>
            <person name="Tay A."/>
            <person name="Hillier L.W."/>
            <person name="Minx P."/>
            <person name="Boehm T."/>
            <person name="Wilson R.K."/>
            <person name="Brenner S."/>
            <person name="Warren W.C."/>
        </authorList>
    </citation>
    <scope>NUCLEOTIDE SEQUENCE [LARGE SCALE GENOMIC DNA]</scope>
</reference>
<feature type="compositionally biased region" description="Polar residues" evidence="1">
    <location>
        <begin position="72"/>
        <end position="84"/>
    </location>
</feature>
<dbReference type="Ensembl" id="ENSCMIT00000010511.1">
    <property type="protein sequence ID" value="ENSCMIP00000010240.1"/>
    <property type="gene ID" value="ENSCMIG00000005392.1"/>
</dbReference>
<organism evidence="2 3">
    <name type="scientific">Callorhinchus milii</name>
    <name type="common">Ghost shark</name>
    <dbReference type="NCBI Taxonomy" id="7868"/>
    <lineage>
        <taxon>Eukaryota</taxon>
        <taxon>Metazoa</taxon>
        <taxon>Chordata</taxon>
        <taxon>Craniata</taxon>
        <taxon>Vertebrata</taxon>
        <taxon>Chondrichthyes</taxon>
        <taxon>Holocephali</taxon>
        <taxon>Chimaeriformes</taxon>
        <taxon>Callorhinchidae</taxon>
        <taxon>Callorhinchus</taxon>
    </lineage>
</organism>
<evidence type="ECO:0000256" key="1">
    <source>
        <dbReference type="SAM" id="MobiDB-lite"/>
    </source>
</evidence>
<dbReference type="AlphaFoldDB" id="A0A4W3H4G9"/>
<keyword evidence="3" id="KW-1185">Reference proteome</keyword>
<protein>
    <submittedName>
        <fullName evidence="2">E3 ubiquitin-protein ligase HUWE1-like</fullName>
    </submittedName>
</protein>
<name>A0A4W3H4G9_CALMI</name>